<gene>
    <name evidence="4" type="ORF">H0264_30140</name>
</gene>
<feature type="compositionally biased region" description="Polar residues" evidence="2">
    <location>
        <begin position="100"/>
        <end position="112"/>
    </location>
</feature>
<keyword evidence="1" id="KW-0863">Zinc-finger</keyword>
<evidence type="ECO:0000256" key="1">
    <source>
        <dbReference type="PROSITE-ProRule" id="PRU00325"/>
    </source>
</evidence>
<evidence type="ECO:0000256" key="2">
    <source>
        <dbReference type="SAM" id="MobiDB-lite"/>
    </source>
</evidence>
<accession>A0A7D6ZGW0</accession>
<evidence type="ECO:0000313" key="5">
    <source>
        <dbReference type="Proteomes" id="UP000515512"/>
    </source>
</evidence>
<dbReference type="InterPro" id="IPR007527">
    <property type="entry name" value="Znf_SWIM"/>
</dbReference>
<dbReference type="PROSITE" id="PS50966">
    <property type="entry name" value="ZF_SWIM"/>
    <property type="match status" value="1"/>
</dbReference>
<dbReference type="GO" id="GO:0008270">
    <property type="term" value="F:zinc ion binding"/>
    <property type="evidence" value="ECO:0007669"/>
    <property type="project" value="UniProtKB-KW"/>
</dbReference>
<feature type="compositionally biased region" description="Low complexity" evidence="2">
    <location>
        <begin position="123"/>
        <end position="137"/>
    </location>
</feature>
<proteinExistence type="predicted"/>
<keyword evidence="1" id="KW-0479">Metal-binding</keyword>
<organism evidence="4 5">
    <name type="scientific">Nocardia huaxiensis</name>
    <dbReference type="NCBI Taxonomy" id="2755382"/>
    <lineage>
        <taxon>Bacteria</taxon>
        <taxon>Bacillati</taxon>
        <taxon>Actinomycetota</taxon>
        <taxon>Actinomycetes</taxon>
        <taxon>Mycobacteriales</taxon>
        <taxon>Nocardiaceae</taxon>
        <taxon>Nocardia</taxon>
    </lineage>
</organism>
<dbReference type="Proteomes" id="UP000515512">
    <property type="component" value="Chromosome"/>
</dbReference>
<dbReference type="RefSeq" id="WP_181580684.1">
    <property type="nucleotide sequence ID" value="NZ_CP059399.1"/>
</dbReference>
<reference evidence="4 5" key="1">
    <citation type="submission" date="2020-07" db="EMBL/GenBank/DDBJ databases">
        <authorList>
            <person name="Zhuang K."/>
            <person name="Ran Y."/>
        </authorList>
    </citation>
    <scope>NUCLEOTIDE SEQUENCE [LARGE SCALE GENOMIC DNA]</scope>
    <source>
        <strain evidence="4 5">WCH-YHL-001</strain>
    </source>
</reference>
<evidence type="ECO:0000259" key="3">
    <source>
        <dbReference type="PROSITE" id="PS50966"/>
    </source>
</evidence>
<evidence type="ECO:0000313" key="4">
    <source>
        <dbReference type="EMBL" id="QLY29480.1"/>
    </source>
</evidence>
<feature type="region of interest" description="Disordered" evidence="2">
    <location>
        <begin position="91"/>
        <end position="179"/>
    </location>
</feature>
<protein>
    <recommendedName>
        <fullName evidence="3">SWIM-type domain-containing protein</fullName>
    </recommendedName>
</protein>
<keyword evidence="1" id="KW-0862">Zinc</keyword>
<name>A0A7D6ZGW0_9NOCA</name>
<sequence>MTMRPDLLALTDDSLISLANRGIFKRAVKENSATPPALTESPDGTVEVVFHDGIRTTLPPGTTLEAAPCTCSATTVCRHRVMAVLAYRASTETSSAATAPNAQTADSATAQENPALPGDRTANEAAVPVPAASAGAGNDAGQQSPASEAGKAHSTKPADAASTATSGKPWSPGGFTDDQLRELLGPRAFTAARRAHRSGYRAIIRRGTASDPVPSVELSAVTVRFLVPNEIGYARADAARGSRTDAIALAVWAFRVADELDPDADSLEVTVGAATDGSAAVTATASVLSPLADLVNDGVSHAGPDLAGVFTAATRALDSACARWPHDALTDLLDQLSAYRDRSARHDPLRTASLITELVARHRASARDWVPVLGTEEAAQTPLRHLRLTGLGARVTGDDESRSLEVYLAHPEARIVLTLHHTVAIPEGTDPPSPTALAARRTGTARYADLAAGNVVTESAVRSANRTVRLATSRVARTSVLPSSGDWSKLPPELLLTDLDAEAARLAALPPSLVRPRVRGESLRAVEVAAISEIRYLPGEQRLEATLEAPTGTAILTYTHTAATPGAIDSLAHLLSGESGPVRYIAGTLERHHGRLTLTPTALVVGTTVHIPAFASADRPIPPGTALPQQDPLLAATTSALSLTAEVPHRGARHLPPTWFDRATTTATTLRRLGLTSAATSLDTLRHSLTTPTTPTTLHHWTDTHLRLLLTAEQL</sequence>
<dbReference type="EMBL" id="CP059399">
    <property type="protein sequence ID" value="QLY29480.1"/>
    <property type="molecule type" value="Genomic_DNA"/>
</dbReference>
<keyword evidence="5" id="KW-1185">Reference proteome</keyword>
<feature type="domain" description="SWIM-type" evidence="3">
    <location>
        <begin position="54"/>
        <end position="88"/>
    </location>
</feature>
<dbReference type="AlphaFoldDB" id="A0A7D6ZGW0"/>
<dbReference type="KEGG" id="nhu:H0264_30140"/>